<feature type="repeat" description="TPR" evidence="3">
    <location>
        <begin position="636"/>
        <end position="669"/>
    </location>
</feature>
<organism evidence="4 5">
    <name type="scientific">Hydrococcus rivularis NIES-593</name>
    <dbReference type="NCBI Taxonomy" id="1921803"/>
    <lineage>
        <taxon>Bacteria</taxon>
        <taxon>Bacillati</taxon>
        <taxon>Cyanobacteriota</taxon>
        <taxon>Cyanophyceae</taxon>
        <taxon>Pleurocapsales</taxon>
        <taxon>Hydrococcaceae</taxon>
        <taxon>Hydrococcus</taxon>
    </lineage>
</organism>
<gene>
    <name evidence="4" type="ORF">NIES593_13170</name>
</gene>
<dbReference type="InterPro" id="IPR019734">
    <property type="entry name" value="TPR_rpt"/>
</dbReference>
<dbReference type="STRING" id="1921803.NIES593_13170"/>
<dbReference type="SMART" id="SM00028">
    <property type="entry name" value="TPR"/>
    <property type="match status" value="7"/>
</dbReference>
<evidence type="ECO:0000256" key="1">
    <source>
        <dbReference type="ARBA" id="ARBA00022737"/>
    </source>
</evidence>
<keyword evidence="1" id="KW-0677">Repeat</keyword>
<dbReference type="Pfam" id="PF13432">
    <property type="entry name" value="TPR_16"/>
    <property type="match status" value="2"/>
</dbReference>
<protein>
    <submittedName>
        <fullName evidence="4">Uncharacterized protein</fullName>
    </submittedName>
</protein>
<name>A0A1U7HF85_9CYAN</name>
<accession>A0A1U7HF85</accession>
<dbReference type="PROSITE" id="PS50005">
    <property type="entry name" value="TPR"/>
    <property type="match status" value="3"/>
</dbReference>
<dbReference type="AlphaFoldDB" id="A0A1U7HF85"/>
<keyword evidence="2 3" id="KW-0802">TPR repeat</keyword>
<dbReference type="PANTHER" id="PTHR44858:SF1">
    <property type="entry name" value="UDP-N-ACETYLGLUCOSAMINE--PEPTIDE N-ACETYLGLUCOSAMINYLTRANSFERASE SPINDLY-RELATED"/>
    <property type="match status" value="1"/>
</dbReference>
<evidence type="ECO:0000313" key="5">
    <source>
        <dbReference type="Proteomes" id="UP000186868"/>
    </source>
</evidence>
<dbReference type="InterPro" id="IPR050498">
    <property type="entry name" value="Ycf3"/>
</dbReference>
<dbReference type="Pfam" id="PF13181">
    <property type="entry name" value="TPR_8"/>
    <property type="match status" value="1"/>
</dbReference>
<dbReference type="Pfam" id="PF00515">
    <property type="entry name" value="TPR_1"/>
    <property type="match status" value="1"/>
</dbReference>
<dbReference type="PROSITE" id="PS50293">
    <property type="entry name" value="TPR_REGION"/>
    <property type="match status" value="1"/>
</dbReference>
<proteinExistence type="predicted"/>
<evidence type="ECO:0000256" key="2">
    <source>
        <dbReference type="ARBA" id="ARBA00022803"/>
    </source>
</evidence>
<dbReference type="SUPFAM" id="SSF48452">
    <property type="entry name" value="TPR-like"/>
    <property type="match status" value="2"/>
</dbReference>
<dbReference type="InterPro" id="IPR011990">
    <property type="entry name" value="TPR-like_helical_dom_sf"/>
</dbReference>
<dbReference type="Proteomes" id="UP000186868">
    <property type="component" value="Unassembled WGS sequence"/>
</dbReference>
<dbReference type="Gene3D" id="1.25.40.10">
    <property type="entry name" value="Tetratricopeptide repeat domain"/>
    <property type="match status" value="3"/>
</dbReference>
<evidence type="ECO:0000256" key="3">
    <source>
        <dbReference type="PROSITE-ProRule" id="PRU00339"/>
    </source>
</evidence>
<reference evidence="4 5" key="1">
    <citation type="submission" date="2016-11" db="EMBL/GenBank/DDBJ databases">
        <title>Draft Genome Sequences of Nine Cyanobacterial Strains from Diverse Habitats.</title>
        <authorList>
            <person name="Zhu T."/>
            <person name="Hou S."/>
            <person name="Lu X."/>
            <person name="Hess W.R."/>
        </authorList>
    </citation>
    <scope>NUCLEOTIDE SEQUENCE [LARGE SCALE GENOMIC DNA]</scope>
    <source>
        <strain evidence="4 5">NIES-593</strain>
    </source>
</reference>
<feature type="repeat" description="TPR" evidence="3">
    <location>
        <begin position="717"/>
        <end position="750"/>
    </location>
</feature>
<dbReference type="PANTHER" id="PTHR44858">
    <property type="entry name" value="TETRATRICOPEPTIDE REPEAT PROTEIN 6"/>
    <property type="match status" value="1"/>
</dbReference>
<comment type="caution">
    <text evidence="4">The sequence shown here is derived from an EMBL/GenBank/DDBJ whole genome shotgun (WGS) entry which is preliminary data.</text>
</comment>
<dbReference type="EMBL" id="MRCB01000015">
    <property type="protein sequence ID" value="OKH22243.1"/>
    <property type="molecule type" value="Genomic_DNA"/>
</dbReference>
<sequence length="833" mass="96065">MKYRGALQVSNPIYEKVIDRSWVEQELANLQPFSQIRLKLFKLENKARYPYSVLEEVLAWTNEQFSLTQKLCQLVAESNSFIESGEEASRVGQLARARLIEDWENQAASEHLKAIRSRLLNNQQCQPFRLLKLYRQILRLEEVRVNEMPEQAELLDLGLIVEDCNSLKVANRIYEEVFSRSWVERELTRLHLADLKLESFQLEEKASYPYSVLEEVLAWTNERVFLTQTLCQLIAESDSFIEAGEEARRVEQLVRQCLIEDWENQAASEHLKAIRSRLLNNQQCQPFRLLKLYRQILRLEEVKVNGTPEQVELLNLGLITNDRGSLKVANRIYEEVFSRSWVERELTRLHLADLKLESFQLEEKASYPYSVLEEVLAWTNEQVFLTQTLCQLIAESDSFIEAGKEARRIEQLVRQCLIANWENRAAGEHLKAIWQRLLASKNCGPFRLLKLYRQILRLGEVRVNGTLEQVELLNLGLITNDRGSLKVANRIYEEVFSRSWVESELAKFVRTSISETPNPAQTENISSIAPHKKTDKKPTKKALRRILSFGAIAGVALIGFNLFFEHREAKLFQQGNELLNQGEYKGAIAKYDEILASDGNYYQAWTNRGYALAGLRDYNKMLDSCTTAAIVEPKAVYAWNCQGEALHNLKQYEQAIAAFNKAIAIEPDDPVFWINKSESLLGLKHSEEALATIEQAIEILEKIQQENGSNSMIREFSIAWSSKARALREEQRDEEALATYNRALEYSPDYFPARRGKGIVLQRLGRYKEAIEEFDRILNNPKQTSQDKAEAWFYKGLALCQLQQPPMALAAFQEALRLKPDYQEAEKAKMTCG</sequence>
<evidence type="ECO:0000313" key="4">
    <source>
        <dbReference type="EMBL" id="OKH22243.1"/>
    </source>
</evidence>
<feature type="repeat" description="TPR" evidence="3">
    <location>
        <begin position="789"/>
        <end position="822"/>
    </location>
</feature>
<keyword evidence="5" id="KW-1185">Reference proteome</keyword>